<evidence type="ECO:0000259" key="12">
    <source>
        <dbReference type="Pfam" id="PF04563"/>
    </source>
</evidence>
<dbReference type="InterPro" id="IPR042107">
    <property type="entry name" value="DNA-dir_RNA_pol_bsu_ext_1_sf"/>
</dbReference>
<dbReference type="InterPro" id="IPR007644">
    <property type="entry name" value="RNA_pol_bsu_protrusion"/>
</dbReference>
<evidence type="ECO:0000256" key="6">
    <source>
        <dbReference type="HAMAP-Rule" id="MF_01321"/>
    </source>
</evidence>
<dbReference type="InterPro" id="IPR007645">
    <property type="entry name" value="RNA_pol_Rpb2_3"/>
</dbReference>
<dbReference type="NCBIfam" id="NF001616">
    <property type="entry name" value="PRK00405.1"/>
    <property type="match status" value="1"/>
</dbReference>
<dbReference type="InterPro" id="IPR007120">
    <property type="entry name" value="DNA-dir_RNAP_su2_dom"/>
</dbReference>
<evidence type="ECO:0000256" key="4">
    <source>
        <dbReference type="ARBA" id="ARBA00023163"/>
    </source>
</evidence>
<dbReference type="GO" id="GO:0003899">
    <property type="term" value="F:DNA-directed RNA polymerase activity"/>
    <property type="evidence" value="ECO:0007669"/>
    <property type="project" value="UniProtKB-UniRule"/>
</dbReference>
<comment type="function">
    <text evidence="6 8">DNA-dependent RNA polymerase catalyzes the transcription of DNA into RNA using the four ribonucleoside triphosphates as substrates.</text>
</comment>
<dbReference type="HAMAP" id="MF_01321">
    <property type="entry name" value="RNApol_bact_RpoB"/>
    <property type="match status" value="1"/>
</dbReference>
<dbReference type="InterPro" id="IPR007121">
    <property type="entry name" value="RNA_pol_bsu_CS"/>
</dbReference>
<evidence type="ECO:0000256" key="7">
    <source>
        <dbReference type="RuleBase" id="RU000434"/>
    </source>
</evidence>
<dbReference type="EC" id="2.7.7.6" evidence="6 8"/>
<evidence type="ECO:0000256" key="2">
    <source>
        <dbReference type="ARBA" id="ARBA00022679"/>
    </source>
</evidence>
<evidence type="ECO:0000259" key="13">
    <source>
        <dbReference type="Pfam" id="PF04565"/>
    </source>
</evidence>
<dbReference type="Gene3D" id="2.30.150.10">
    <property type="entry name" value="DNA-directed RNA polymerase, beta subunit, external 1 domain"/>
    <property type="match status" value="1"/>
</dbReference>
<feature type="domain" description="RNA polymerase Rpb2" evidence="11">
    <location>
        <begin position="138"/>
        <end position="296"/>
    </location>
</feature>
<dbReference type="Pfam" id="PF10385">
    <property type="entry name" value="RNA_pol_Rpb2_45"/>
    <property type="match status" value="1"/>
</dbReference>
<sequence>MKNVNYGKKSVRRNYSRVRTSVDLPGLIEIQTKSFDWFVEQGLKEVFEDASPITSFNGDLKLSFLDYRFEDPKYNVVESKLRKINYSRPLKVKVLLEHTQTGDLFEHEMFMGDIPYMTPVGTFVINGAERVVISQIIRSSGVYFDKEIDKKTGDIKFSGQVIPTRGAWIEYEAGSKDVWYGKLDRSKKIPLTTVLRAYGLSTDEQIIELFGESEHLKATFEKEKDENKNSENAAIEVYSKLRQGDRVPADGARALISDRLFNANKYDLQTVGRFKYNIKLDVLQRAKNHTLAQDVVAKEDIFDDETGELLFAAGTKIASYGDRIAGEVYDKLDKARAAFRSVIDLGNTLCEDPICEILFINNVKGDQTEVVKVIGNYHAETALHITMSDILATVSYYMNLYSGVGTIDDIDHLGNRRLRLIGELLKNQFRIGFAKLKKNIEDRMSTVEVEKATPQNLINIKPLTSSLKEFFGSSQLSQFMDQINPLAEITQKRRISALGTGGIARDRAGVEVRDVHNSHYGRMCPIETPEGPSIGLITSLATYAKVNEYGFIETPFFAVERDSEGRNVVSADKIVYLSADDEEGKIIAAANTRLDENGYMIDEKIIGRRNGEAEMFNSTDKIDYMDVSPQQIVSVAAACVPFLEHDDATRALMGANMQRQAVPIINPESPIVGTGMEYRAAKDSGSALIALRDGIVEYVDAKKILIRENDGQIRKYELYQFLRSNSATAIMQRPIVSVGEKVERGDVIADGQSMKNGELALGRNVRIAFMTWEGYNFEDAVIMSEKMVYDDYYTSLHIDEFEIEARDTKLGAEEFTYEIPNVKEESKRNLDANGIIIPGSEVKEGDILVGKTTPKGQTDPTPEEKLLLAIFGEKSRDVRDSSLRVPHGGGGIVQSVQHFKKSKGDDLTPGVNEVVRIFIVQKRKIQVGDKMAGRHGNKGVISNILPVEDMPFTADGRPIDIMLNPQGVPSRMNIGQVLELHLGMAARTITERDRKAFVDEYVAKNGHKPTQYEIEAAVPELKVATPVFDGATIEDIEQIMKEAGMHRQEMIDKGLNPDDQAAVDGYTCDGKQILFDGRTGEPFENRITVGIMYFVKLSHMVDDKLHARNIGKYTLVTQQPMGGKAQNGGQRFGEMEVWALQAYGAAHVLREMMTVKSDDLVARDRTFDAIASGKPLPDTSIPEAFRVLTRELQSLGIHVELINSDGENEVNRSIVDHTIRQVTTNRVSYNYLSVANSNFEAKENEEEVEPVVTEEADDAIAFEEEE</sequence>
<dbReference type="NCBIfam" id="TIGR02013">
    <property type="entry name" value="rpoB"/>
    <property type="match status" value="1"/>
</dbReference>
<organism evidence="15 16">
    <name type="scientific">Anaeroplasma bactoclasticum</name>
    <dbReference type="NCBI Taxonomy" id="2088"/>
    <lineage>
        <taxon>Bacteria</taxon>
        <taxon>Bacillati</taxon>
        <taxon>Mycoplasmatota</taxon>
        <taxon>Mollicutes</taxon>
        <taxon>Anaeroplasmatales</taxon>
        <taxon>Anaeroplasmataceae</taxon>
        <taxon>Anaeroplasma</taxon>
    </lineage>
</organism>
<feature type="domain" description="RNA polymerase beta subunit protrusion" evidence="12">
    <location>
        <begin position="26"/>
        <end position="464"/>
    </location>
</feature>
<accession>A0A397QYF2</accession>
<dbReference type="OrthoDB" id="9803954at2"/>
<keyword evidence="2 6" id="KW-0808">Transferase</keyword>
<evidence type="ECO:0000313" key="15">
    <source>
        <dbReference type="EMBL" id="RIA64975.1"/>
    </source>
</evidence>
<dbReference type="InterPro" id="IPR007642">
    <property type="entry name" value="RNA_pol_Rpb2_2"/>
</dbReference>
<dbReference type="Proteomes" id="UP000266506">
    <property type="component" value="Unassembled WGS sequence"/>
</dbReference>
<proteinExistence type="inferred from homology"/>
<comment type="caution">
    <text evidence="15">The sequence shown here is derived from an EMBL/GenBank/DDBJ whole genome shotgun (WGS) entry which is preliminary data.</text>
</comment>
<dbReference type="GO" id="GO:0006351">
    <property type="term" value="P:DNA-templated transcription"/>
    <property type="evidence" value="ECO:0007669"/>
    <property type="project" value="UniProtKB-UniRule"/>
</dbReference>
<dbReference type="PROSITE" id="PS01166">
    <property type="entry name" value="RNA_POL_BETA"/>
    <property type="match status" value="1"/>
</dbReference>
<dbReference type="RefSeq" id="WP_119016796.1">
    <property type="nucleotide sequence ID" value="NZ_QXEV01000027.1"/>
</dbReference>
<evidence type="ECO:0000256" key="1">
    <source>
        <dbReference type="ARBA" id="ARBA00022478"/>
    </source>
</evidence>
<dbReference type="EMBL" id="QXEV01000027">
    <property type="protein sequence ID" value="RIA64975.1"/>
    <property type="molecule type" value="Genomic_DNA"/>
</dbReference>
<keyword evidence="16" id="KW-1185">Reference proteome</keyword>
<evidence type="ECO:0000259" key="11">
    <source>
        <dbReference type="Pfam" id="PF04561"/>
    </source>
</evidence>
<keyword evidence="4 6" id="KW-0804">Transcription</keyword>
<dbReference type="Gene3D" id="3.90.1800.10">
    <property type="entry name" value="RNA polymerase alpha subunit dimerisation domain"/>
    <property type="match status" value="1"/>
</dbReference>
<dbReference type="InterPro" id="IPR019462">
    <property type="entry name" value="DNA-dir_RNA_pol_bsu_external_1"/>
</dbReference>
<dbReference type="Gene3D" id="2.40.50.100">
    <property type="match status" value="1"/>
</dbReference>
<feature type="domain" description="DNA-directed RNA polymerase subunit 2 hybrid-binding" evidence="9">
    <location>
        <begin position="690"/>
        <end position="1126"/>
    </location>
</feature>
<feature type="domain" description="RNA polymerase Rpb2" evidence="13">
    <location>
        <begin position="478"/>
        <end position="546"/>
    </location>
</feature>
<evidence type="ECO:0000256" key="5">
    <source>
        <dbReference type="ARBA" id="ARBA00048552"/>
    </source>
</evidence>
<feature type="domain" description="RNA polymerase Rpb2" evidence="11">
    <location>
        <begin position="374"/>
        <end position="419"/>
    </location>
</feature>
<keyword evidence="1 6" id="KW-0240">DNA-directed RNA polymerase</keyword>
<evidence type="ECO:0000259" key="10">
    <source>
        <dbReference type="Pfam" id="PF04560"/>
    </source>
</evidence>
<dbReference type="Pfam" id="PF04561">
    <property type="entry name" value="RNA_pol_Rpb2_2"/>
    <property type="match status" value="2"/>
</dbReference>
<dbReference type="GO" id="GO:0003677">
    <property type="term" value="F:DNA binding"/>
    <property type="evidence" value="ECO:0007669"/>
    <property type="project" value="UniProtKB-UniRule"/>
</dbReference>
<dbReference type="GO" id="GO:0000428">
    <property type="term" value="C:DNA-directed RNA polymerase complex"/>
    <property type="evidence" value="ECO:0007669"/>
    <property type="project" value="UniProtKB-KW"/>
</dbReference>
<dbReference type="Pfam" id="PF04563">
    <property type="entry name" value="RNA_pol_Rpb2_1"/>
    <property type="match status" value="1"/>
</dbReference>
<feature type="domain" description="DNA-directed RNA polymerase beta subunit external 1" evidence="14">
    <location>
        <begin position="568"/>
        <end position="628"/>
    </location>
</feature>
<reference evidence="15 16" key="1">
    <citation type="submission" date="2018-08" db="EMBL/GenBank/DDBJ databases">
        <title>Genomic Encyclopedia of Archaeal and Bacterial Type Strains, Phase II (KMG-II): from individual species to whole genera.</title>
        <authorList>
            <person name="Goeker M."/>
        </authorList>
    </citation>
    <scope>NUCLEOTIDE SEQUENCE [LARGE SCALE GENOMIC DNA]</scope>
    <source>
        <strain evidence="15 16">ATCC 27112</strain>
    </source>
</reference>
<dbReference type="Pfam" id="PF00562">
    <property type="entry name" value="RNA_pol_Rpb2_6"/>
    <property type="match status" value="1"/>
</dbReference>
<dbReference type="SUPFAM" id="SSF64484">
    <property type="entry name" value="beta and beta-prime subunits of DNA dependent RNA-polymerase"/>
    <property type="match status" value="1"/>
</dbReference>
<dbReference type="InterPro" id="IPR015712">
    <property type="entry name" value="DNA-dir_RNA_pol_su2"/>
</dbReference>
<keyword evidence="3 6" id="KW-0548">Nucleotidyltransferase</keyword>
<gene>
    <name evidence="6" type="primary">rpoB</name>
    <name evidence="15" type="ORF">EI71_01715</name>
</gene>
<dbReference type="Pfam" id="PF04560">
    <property type="entry name" value="RNA_pol_Rpb2_7"/>
    <property type="match status" value="1"/>
</dbReference>
<comment type="similarity">
    <text evidence="6 7">Belongs to the RNA polymerase beta chain family.</text>
</comment>
<dbReference type="CDD" id="cd00653">
    <property type="entry name" value="RNA_pol_B_RPB2"/>
    <property type="match status" value="1"/>
</dbReference>
<dbReference type="Gene3D" id="3.90.1100.10">
    <property type="match status" value="2"/>
</dbReference>
<evidence type="ECO:0000313" key="16">
    <source>
        <dbReference type="Proteomes" id="UP000266506"/>
    </source>
</evidence>
<evidence type="ECO:0000256" key="8">
    <source>
        <dbReference type="RuleBase" id="RU363031"/>
    </source>
</evidence>
<comment type="subunit">
    <text evidence="6 8">The RNAP catalytic core consists of 2 alpha, 1 beta, 1 beta' and 1 omega subunit. When a sigma factor is associated with the core the holoenzyme is formed, which can initiate transcription.</text>
</comment>
<dbReference type="Pfam" id="PF04565">
    <property type="entry name" value="RNA_pol_Rpb2_3"/>
    <property type="match status" value="1"/>
</dbReference>
<name>A0A397QYF2_9MOLU</name>
<dbReference type="InterPro" id="IPR010243">
    <property type="entry name" value="RNA_pol_bsu_bac"/>
</dbReference>
<feature type="domain" description="RNA polymerase Rpb2" evidence="10">
    <location>
        <begin position="1128"/>
        <end position="1203"/>
    </location>
</feature>
<dbReference type="GO" id="GO:0032549">
    <property type="term" value="F:ribonucleoside binding"/>
    <property type="evidence" value="ECO:0007669"/>
    <property type="project" value="InterPro"/>
</dbReference>
<protein>
    <recommendedName>
        <fullName evidence="6 8">DNA-directed RNA polymerase subunit beta</fullName>
        <shortName evidence="6">RNAP subunit beta</shortName>
        <ecNumber evidence="6 8">2.7.7.6</ecNumber>
    </recommendedName>
    <alternativeName>
        <fullName evidence="6">RNA polymerase subunit beta</fullName>
    </alternativeName>
    <alternativeName>
        <fullName evidence="6">Transcriptase subunit beta</fullName>
    </alternativeName>
</protein>
<dbReference type="Gene3D" id="2.40.270.10">
    <property type="entry name" value="DNA-directed RNA polymerase, subunit 2, domain 6"/>
    <property type="match status" value="2"/>
</dbReference>
<dbReference type="PANTHER" id="PTHR20856">
    <property type="entry name" value="DNA-DIRECTED RNA POLYMERASE I SUBUNIT 2"/>
    <property type="match status" value="1"/>
</dbReference>
<dbReference type="FunCoup" id="A0A397QYF2">
    <property type="interactions" value="341"/>
</dbReference>
<dbReference type="InterPro" id="IPR037033">
    <property type="entry name" value="DNA-dir_RNAP_su2_hyb_sf"/>
</dbReference>
<evidence type="ECO:0000259" key="9">
    <source>
        <dbReference type="Pfam" id="PF00562"/>
    </source>
</evidence>
<evidence type="ECO:0000256" key="3">
    <source>
        <dbReference type="ARBA" id="ARBA00022695"/>
    </source>
</evidence>
<comment type="catalytic activity">
    <reaction evidence="5 6 8">
        <text>RNA(n) + a ribonucleoside 5'-triphosphate = RNA(n+1) + diphosphate</text>
        <dbReference type="Rhea" id="RHEA:21248"/>
        <dbReference type="Rhea" id="RHEA-COMP:14527"/>
        <dbReference type="Rhea" id="RHEA-COMP:17342"/>
        <dbReference type="ChEBI" id="CHEBI:33019"/>
        <dbReference type="ChEBI" id="CHEBI:61557"/>
        <dbReference type="ChEBI" id="CHEBI:140395"/>
        <dbReference type="EC" id="2.7.7.6"/>
    </reaction>
</comment>
<dbReference type="InParanoid" id="A0A397QYF2"/>
<dbReference type="InterPro" id="IPR007641">
    <property type="entry name" value="RNA_pol_Rpb2_7"/>
</dbReference>
<dbReference type="AlphaFoldDB" id="A0A397QYF2"/>
<evidence type="ECO:0000259" key="14">
    <source>
        <dbReference type="Pfam" id="PF10385"/>
    </source>
</evidence>